<reference evidence="1" key="1">
    <citation type="submission" date="2021-10" db="EMBL/GenBank/DDBJ databases">
        <title>Psilocybe cubensis genome.</title>
        <authorList>
            <person name="Mckernan K.J."/>
            <person name="Crawford S."/>
            <person name="Trippe A."/>
            <person name="Kane L.T."/>
            <person name="Mclaughlin S."/>
        </authorList>
    </citation>
    <scope>NUCLEOTIDE SEQUENCE</scope>
    <source>
        <strain evidence="1">MGC-MH-2018</strain>
    </source>
</reference>
<sequence>MSIMLVLAIGINCFGSRAYGEAEFAFSCFKILTIVSLIITGIILDLGGGTGGFIGFKNWRDPGPFVEWRAKGSLGKFLGVWSSMSQAVFAFFGTEIPGVAAGEVQNPAKNIPRAVNRVWIRMQVVCFATLFYVLAVFVAGLLVRSDDPRLTGPTTGSPGHTLVLSSPFVIAMEYSHLKHLEHICNAAFVISAFSAATSDGQYIYYD</sequence>
<keyword evidence="2" id="KW-1185">Reference proteome</keyword>
<comment type="caution">
    <text evidence="1">The sequence shown here is derived from an EMBL/GenBank/DDBJ whole genome shotgun (WGS) entry which is preliminary data.</text>
</comment>
<protein>
    <submittedName>
        <fullName evidence="1">Proline-specific permease</fullName>
    </submittedName>
</protein>
<name>A0ACB8H271_PSICU</name>
<organism evidence="1 2">
    <name type="scientific">Psilocybe cubensis</name>
    <name type="common">Psychedelic mushroom</name>
    <name type="synonym">Stropharia cubensis</name>
    <dbReference type="NCBI Taxonomy" id="181762"/>
    <lineage>
        <taxon>Eukaryota</taxon>
        <taxon>Fungi</taxon>
        <taxon>Dikarya</taxon>
        <taxon>Basidiomycota</taxon>
        <taxon>Agaricomycotina</taxon>
        <taxon>Agaricomycetes</taxon>
        <taxon>Agaricomycetidae</taxon>
        <taxon>Agaricales</taxon>
        <taxon>Agaricineae</taxon>
        <taxon>Strophariaceae</taxon>
        <taxon>Psilocybe</taxon>
    </lineage>
</organism>
<gene>
    <name evidence="1" type="ORF">JR316_0005817</name>
</gene>
<accession>A0ACB8H271</accession>
<proteinExistence type="predicted"/>
<evidence type="ECO:0000313" key="1">
    <source>
        <dbReference type="EMBL" id="KAH9481295.1"/>
    </source>
</evidence>
<dbReference type="Proteomes" id="UP000664032">
    <property type="component" value="Unassembled WGS sequence"/>
</dbReference>
<evidence type="ECO:0000313" key="2">
    <source>
        <dbReference type="Proteomes" id="UP000664032"/>
    </source>
</evidence>
<dbReference type="EMBL" id="JAFIQS020000005">
    <property type="protein sequence ID" value="KAH9481295.1"/>
    <property type="molecule type" value="Genomic_DNA"/>
</dbReference>